<organism evidence="2 3">
    <name type="scientific">Asbolus verrucosus</name>
    <name type="common">Desert ironclad beetle</name>
    <dbReference type="NCBI Taxonomy" id="1661398"/>
    <lineage>
        <taxon>Eukaryota</taxon>
        <taxon>Metazoa</taxon>
        <taxon>Ecdysozoa</taxon>
        <taxon>Arthropoda</taxon>
        <taxon>Hexapoda</taxon>
        <taxon>Insecta</taxon>
        <taxon>Pterygota</taxon>
        <taxon>Neoptera</taxon>
        <taxon>Endopterygota</taxon>
        <taxon>Coleoptera</taxon>
        <taxon>Polyphaga</taxon>
        <taxon>Cucujiformia</taxon>
        <taxon>Tenebrionidae</taxon>
        <taxon>Pimeliinae</taxon>
        <taxon>Asbolus</taxon>
    </lineage>
</organism>
<dbReference type="OrthoDB" id="6759321at2759"/>
<comment type="caution">
    <text evidence="2">The sequence shown here is derived from an EMBL/GenBank/DDBJ whole genome shotgun (WGS) entry which is preliminary data.</text>
</comment>
<dbReference type="GO" id="GO:0006310">
    <property type="term" value="P:DNA recombination"/>
    <property type="evidence" value="ECO:0007669"/>
    <property type="project" value="UniProtKB-KW"/>
</dbReference>
<sequence>MYLYTMVNLQLIKSQLKYEKQYRHFEHYKRLQVFLKRCSQGYIPKKSKIFEENDIARFIKDVNNDKYLVIKIPVIVNVRKTKNNLPRMFAITDKKWIKLIHKYKNLRPRDTTHSRFFLMYRNGYCINSPIGINTMGNIPKKIAAFLHLPDPHLYTGHCFRPSSATHIANSGGDILIIKRLRGWKTLQVSKGYVDSSLSKKIHVSKISSWLFHILSV</sequence>
<dbReference type="AlphaFoldDB" id="A0A482VR92"/>
<keyword evidence="1" id="KW-0233">DNA recombination</keyword>
<dbReference type="InterPro" id="IPR011010">
    <property type="entry name" value="DNA_brk_join_enz"/>
</dbReference>
<keyword evidence="3" id="KW-1185">Reference proteome</keyword>
<dbReference type="InterPro" id="IPR013762">
    <property type="entry name" value="Integrase-like_cat_sf"/>
</dbReference>
<protein>
    <submittedName>
        <fullName evidence="2">Phage integrase domain containing protein</fullName>
    </submittedName>
</protein>
<name>A0A482VR92_ASBVE</name>
<gene>
    <name evidence="2" type="ORF">BDFB_013400</name>
</gene>
<reference evidence="2 3" key="1">
    <citation type="submission" date="2017-03" db="EMBL/GenBank/DDBJ databases">
        <title>Genome of the blue death feigning beetle - Asbolus verrucosus.</title>
        <authorList>
            <person name="Rider S.D."/>
        </authorList>
    </citation>
    <scope>NUCLEOTIDE SEQUENCE [LARGE SCALE GENOMIC DNA]</scope>
    <source>
        <strain evidence="2">Butters</strain>
        <tissue evidence="2">Head and leg muscle</tissue>
    </source>
</reference>
<accession>A0A482VR92</accession>
<evidence type="ECO:0000256" key="1">
    <source>
        <dbReference type="ARBA" id="ARBA00023172"/>
    </source>
</evidence>
<dbReference type="EMBL" id="QDEB01075318">
    <property type="protein sequence ID" value="RZC34959.1"/>
    <property type="molecule type" value="Genomic_DNA"/>
</dbReference>
<dbReference type="GO" id="GO:0015074">
    <property type="term" value="P:DNA integration"/>
    <property type="evidence" value="ECO:0007669"/>
    <property type="project" value="InterPro"/>
</dbReference>
<evidence type="ECO:0000313" key="2">
    <source>
        <dbReference type="EMBL" id="RZC34959.1"/>
    </source>
</evidence>
<dbReference type="Proteomes" id="UP000292052">
    <property type="component" value="Unassembled WGS sequence"/>
</dbReference>
<evidence type="ECO:0000313" key="3">
    <source>
        <dbReference type="Proteomes" id="UP000292052"/>
    </source>
</evidence>
<proteinExistence type="predicted"/>
<dbReference type="SUPFAM" id="SSF56349">
    <property type="entry name" value="DNA breaking-rejoining enzymes"/>
    <property type="match status" value="1"/>
</dbReference>
<dbReference type="GO" id="GO:0003677">
    <property type="term" value="F:DNA binding"/>
    <property type="evidence" value="ECO:0007669"/>
    <property type="project" value="InterPro"/>
</dbReference>
<dbReference type="Gene3D" id="1.10.443.10">
    <property type="entry name" value="Intergrase catalytic core"/>
    <property type="match status" value="1"/>
</dbReference>